<proteinExistence type="predicted"/>
<dbReference type="AlphaFoldDB" id="A0AAI8YQ93"/>
<evidence type="ECO:0000313" key="3">
    <source>
        <dbReference type="Proteomes" id="UP001295740"/>
    </source>
</evidence>
<evidence type="ECO:0000313" key="2">
    <source>
        <dbReference type="EMBL" id="CAJ2513339.1"/>
    </source>
</evidence>
<dbReference type="EMBL" id="CAUWAG010000020">
    <property type="protein sequence ID" value="CAJ2513339.1"/>
    <property type="molecule type" value="Genomic_DNA"/>
</dbReference>
<reference evidence="2" key="1">
    <citation type="submission" date="2023-10" db="EMBL/GenBank/DDBJ databases">
        <authorList>
            <person name="Hackl T."/>
        </authorList>
    </citation>
    <scope>NUCLEOTIDE SEQUENCE</scope>
</reference>
<dbReference type="Proteomes" id="UP001295740">
    <property type="component" value="Unassembled WGS sequence"/>
</dbReference>
<feature type="region of interest" description="Disordered" evidence="1">
    <location>
        <begin position="1"/>
        <end position="48"/>
    </location>
</feature>
<evidence type="ECO:0000256" key="1">
    <source>
        <dbReference type="SAM" id="MobiDB-lite"/>
    </source>
</evidence>
<name>A0AAI8YQ93_9PEZI</name>
<comment type="caution">
    <text evidence="2">The sequence shown here is derived from an EMBL/GenBank/DDBJ whole genome shotgun (WGS) entry which is preliminary data.</text>
</comment>
<keyword evidence="3" id="KW-1185">Reference proteome</keyword>
<feature type="compositionally biased region" description="Acidic residues" evidence="1">
    <location>
        <begin position="105"/>
        <end position="115"/>
    </location>
</feature>
<sequence>MYVFSAESRQNAISGQKRKTATRATAGYGDQVEGPPPPDRARDLADEDGCEEGAAENCQYKSPTAALTRLSNDAVPTPWMMHAHNQTRVAVPSSAGPCTRRYQDDGAEDEQLLDT</sequence>
<gene>
    <name evidence="2" type="ORF">KHLLAP_LOCUS13807</name>
</gene>
<organism evidence="2 3">
    <name type="scientific">Anthostomella pinea</name>
    <dbReference type="NCBI Taxonomy" id="933095"/>
    <lineage>
        <taxon>Eukaryota</taxon>
        <taxon>Fungi</taxon>
        <taxon>Dikarya</taxon>
        <taxon>Ascomycota</taxon>
        <taxon>Pezizomycotina</taxon>
        <taxon>Sordariomycetes</taxon>
        <taxon>Xylariomycetidae</taxon>
        <taxon>Xylariales</taxon>
        <taxon>Xylariaceae</taxon>
        <taxon>Anthostomella</taxon>
    </lineage>
</organism>
<accession>A0AAI8YQ93</accession>
<feature type="region of interest" description="Disordered" evidence="1">
    <location>
        <begin position="90"/>
        <end position="115"/>
    </location>
</feature>
<protein>
    <submittedName>
        <fullName evidence="2">Uu.00g014580.m01.CDS01</fullName>
    </submittedName>
</protein>